<accession>A0A4Y2U2Q8</accession>
<dbReference type="EMBL" id="BGPR01032703">
    <property type="protein sequence ID" value="GBO06341.1"/>
    <property type="molecule type" value="Genomic_DNA"/>
</dbReference>
<proteinExistence type="predicted"/>
<comment type="caution">
    <text evidence="1">The sequence shown here is derived from an EMBL/GenBank/DDBJ whole genome shotgun (WGS) entry which is preliminary data.</text>
</comment>
<keyword evidence="2" id="KW-1185">Reference proteome</keyword>
<dbReference type="AlphaFoldDB" id="A0A4Y2U2Q8"/>
<name>A0A4Y2U2Q8_ARAVE</name>
<reference evidence="1 2" key="1">
    <citation type="journal article" date="2019" name="Sci. Rep.">
        <title>Orb-weaving spider Araneus ventricosus genome elucidates the spidroin gene catalogue.</title>
        <authorList>
            <person name="Kono N."/>
            <person name="Nakamura H."/>
            <person name="Ohtoshi R."/>
            <person name="Moran D.A.P."/>
            <person name="Shinohara A."/>
            <person name="Yoshida Y."/>
            <person name="Fujiwara M."/>
            <person name="Mori M."/>
            <person name="Tomita M."/>
            <person name="Arakawa K."/>
        </authorList>
    </citation>
    <scope>NUCLEOTIDE SEQUENCE [LARGE SCALE GENOMIC DNA]</scope>
</reference>
<organism evidence="1 2">
    <name type="scientific">Araneus ventricosus</name>
    <name type="common">Orbweaver spider</name>
    <name type="synonym">Epeira ventricosa</name>
    <dbReference type="NCBI Taxonomy" id="182803"/>
    <lineage>
        <taxon>Eukaryota</taxon>
        <taxon>Metazoa</taxon>
        <taxon>Ecdysozoa</taxon>
        <taxon>Arthropoda</taxon>
        <taxon>Chelicerata</taxon>
        <taxon>Arachnida</taxon>
        <taxon>Araneae</taxon>
        <taxon>Araneomorphae</taxon>
        <taxon>Entelegynae</taxon>
        <taxon>Araneoidea</taxon>
        <taxon>Araneidae</taxon>
        <taxon>Araneus</taxon>
    </lineage>
</organism>
<dbReference type="Proteomes" id="UP000499080">
    <property type="component" value="Unassembled WGS sequence"/>
</dbReference>
<protein>
    <submittedName>
        <fullName evidence="1">Uncharacterized protein</fullName>
    </submittedName>
</protein>
<gene>
    <name evidence="1" type="ORF">AVEN_120271_1</name>
</gene>
<evidence type="ECO:0000313" key="1">
    <source>
        <dbReference type="EMBL" id="GBO06341.1"/>
    </source>
</evidence>
<sequence length="143" mass="16139">MHTDGNCIIYDADGAIGENESNSLLTNTKHPEFSKLQRLLTSISHRDNPDSTIVDLVNIGNVFKEVHLDYNNKEVLLANRSCTDPAYPEGCNDEIAGEHLHKHSSGLSLSNCEASRRFCDDLGDDLVVFRKPYHRPRRTSNWE</sequence>
<evidence type="ECO:0000313" key="2">
    <source>
        <dbReference type="Proteomes" id="UP000499080"/>
    </source>
</evidence>